<dbReference type="GO" id="GO:0016491">
    <property type="term" value="F:oxidoreductase activity"/>
    <property type="evidence" value="ECO:0007669"/>
    <property type="project" value="UniProtKB-KW"/>
</dbReference>
<evidence type="ECO:0000256" key="2">
    <source>
        <dbReference type="ARBA" id="ARBA00023002"/>
    </source>
</evidence>
<evidence type="ECO:0000259" key="4">
    <source>
        <dbReference type="Pfam" id="PF22725"/>
    </source>
</evidence>
<dbReference type="InterPro" id="IPR055170">
    <property type="entry name" value="GFO_IDH_MocA-like_dom"/>
</dbReference>
<organism evidence="5 6">
    <name type="scientific">Amycolatopsis pithecellobii</name>
    <dbReference type="NCBI Taxonomy" id="664692"/>
    <lineage>
        <taxon>Bacteria</taxon>
        <taxon>Bacillati</taxon>
        <taxon>Actinomycetota</taxon>
        <taxon>Actinomycetes</taxon>
        <taxon>Pseudonocardiales</taxon>
        <taxon>Pseudonocardiaceae</taxon>
        <taxon>Amycolatopsis</taxon>
    </lineage>
</organism>
<dbReference type="PANTHER" id="PTHR43708">
    <property type="entry name" value="CONSERVED EXPRESSED OXIDOREDUCTASE (EUROFUNG)"/>
    <property type="match status" value="1"/>
</dbReference>
<name>A0A6N7YWH6_9PSEU</name>
<evidence type="ECO:0000313" key="6">
    <source>
        <dbReference type="Proteomes" id="UP000440096"/>
    </source>
</evidence>
<comment type="caution">
    <text evidence="5">The sequence shown here is derived from an EMBL/GenBank/DDBJ whole genome shotgun (WGS) entry which is preliminary data.</text>
</comment>
<protein>
    <submittedName>
        <fullName evidence="5">Oxidoreductase</fullName>
    </submittedName>
</protein>
<dbReference type="Gene3D" id="3.30.360.10">
    <property type="entry name" value="Dihydrodipicolinate Reductase, domain 2"/>
    <property type="match status" value="1"/>
</dbReference>
<dbReference type="InterPro" id="IPR000683">
    <property type="entry name" value="Gfo/Idh/MocA-like_OxRdtase_N"/>
</dbReference>
<evidence type="ECO:0000313" key="5">
    <source>
        <dbReference type="EMBL" id="MTD56248.1"/>
    </source>
</evidence>
<dbReference type="SUPFAM" id="SSF51735">
    <property type="entry name" value="NAD(P)-binding Rossmann-fold domains"/>
    <property type="match status" value="1"/>
</dbReference>
<dbReference type="Proteomes" id="UP000440096">
    <property type="component" value="Unassembled WGS sequence"/>
</dbReference>
<feature type="domain" description="GFO/IDH/MocA-like oxidoreductase" evidence="4">
    <location>
        <begin position="130"/>
        <end position="250"/>
    </location>
</feature>
<keyword evidence="6" id="KW-1185">Reference proteome</keyword>
<dbReference type="OrthoDB" id="256869at2"/>
<evidence type="ECO:0000259" key="3">
    <source>
        <dbReference type="Pfam" id="PF01408"/>
    </source>
</evidence>
<reference evidence="5 6" key="1">
    <citation type="submission" date="2019-11" db="EMBL/GenBank/DDBJ databases">
        <title>Draft genome of Amycolatopsis RM579.</title>
        <authorList>
            <person name="Duangmal K."/>
            <person name="Mingma R."/>
        </authorList>
    </citation>
    <scope>NUCLEOTIDE SEQUENCE [LARGE SCALE GENOMIC DNA]</scope>
    <source>
        <strain evidence="5 6">RM579</strain>
    </source>
</reference>
<dbReference type="EMBL" id="WMBA01000031">
    <property type="protein sequence ID" value="MTD56248.1"/>
    <property type="molecule type" value="Genomic_DNA"/>
</dbReference>
<comment type="similarity">
    <text evidence="1">Belongs to the Gfo/Idh/MocA family.</text>
</comment>
<dbReference type="Pfam" id="PF22725">
    <property type="entry name" value="GFO_IDH_MocA_C3"/>
    <property type="match status" value="1"/>
</dbReference>
<dbReference type="AlphaFoldDB" id="A0A6N7YWH6"/>
<dbReference type="InterPro" id="IPR051317">
    <property type="entry name" value="Gfo/Idh/MocA_oxidoreduct"/>
</dbReference>
<dbReference type="Gene3D" id="3.40.50.720">
    <property type="entry name" value="NAD(P)-binding Rossmann-like Domain"/>
    <property type="match status" value="1"/>
</dbReference>
<accession>A0A6N7YWH6</accession>
<dbReference type="PANTHER" id="PTHR43708:SF5">
    <property type="entry name" value="CONSERVED EXPRESSED OXIDOREDUCTASE (EUROFUNG)-RELATED"/>
    <property type="match status" value="1"/>
</dbReference>
<dbReference type="Pfam" id="PF01408">
    <property type="entry name" value="GFO_IDH_MocA"/>
    <property type="match status" value="1"/>
</dbReference>
<dbReference type="GO" id="GO:0000166">
    <property type="term" value="F:nucleotide binding"/>
    <property type="evidence" value="ECO:0007669"/>
    <property type="project" value="InterPro"/>
</dbReference>
<gene>
    <name evidence="5" type="ORF">GKO32_20035</name>
</gene>
<feature type="domain" description="Gfo/Idh/MocA-like oxidoreductase N-terminal" evidence="3">
    <location>
        <begin position="4"/>
        <end position="120"/>
    </location>
</feature>
<sequence>MAVIRTGIAGFGLAGRIFHAPFIEADPSYSLEAVVTRDETRRAEAAAYPSVRVVPTVDDLHGLDLDLVVIGTPPATHAGLAHTLLDAGISVVIDKPFCVTADEGRELVAKAERRGLTLTVFQNRRWDGDFQTVRELVADGALGDVWRFESRFERWRTGRATSWKTSATIGEGGGILYDLGTHLIDQALHLFGDAQPEYAEVTGRGAGAVADDDAFVVLKHQSGVRSHLWLSGVAAQAGPRFRLLGSAGGYTKYGLDPQEGALKSGVSPTAPGFGNEPDEAWGSLGIDGDTRRIPTKPGNYAGFYAELARTLRDGAPPPVDPRDAIRVLDLIEAIHRGVTLAPR</sequence>
<proteinExistence type="inferred from homology"/>
<dbReference type="SUPFAM" id="SSF55347">
    <property type="entry name" value="Glyceraldehyde-3-phosphate dehydrogenase-like, C-terminal domain"/>
    <property type="match status" value="1"/>
</dbReference>
<dbReference type="InterPro" id="IPR036291">
    <property type="entry name" value="NAD(P)-bd_dom_sf"/>
</dbReference>
<evidence type="ECO:0000256" key="1">
    <source>
        <dbReference type="ARBA" id="ARBA00010928"/>
    </source>
</evidence>
<keyword evidence="2" id="KW-0560">Oxidoreductase</keyword>